<evidence type="ECO:0000313" key="2">
    <source>
        <dbReference type="EMBL" id="ABR46931.1"/>
    </source>
</evidence>
<feature type="domain" description="HD-GYP" evidence="1">
    <location>
        <begin position="114"/>
        <end position="310"/>
    </location>
</feature>
<dbReference type="RefSeq" id="WP_012061974.1">
    <property type="nucleotide sequence ID" value="NC_009633.1"/>
</dbReference>
<dbReference type="InterPro" id="IPR037522">
    <property type="entry name" value="HD_GYP_dom"/>
</dbReference>
<organism evidence="2 3">
    <name type="scientific">Alkaliphilus metalliredigens (strain QYMF)</name>
    <dbReference type="NCBI Taxonomy" id="293826"/>
    <lineage>
        <taxon>Bacteria</taxon>
        <taxon>Bacillati</taxon>
        <taxon>Bacillota</taxon>
        <taxon>Clostridia</taxon>
        <taxon>Peptostreptococcales</taxon>
        <taxon>Natronincolaceae</taxon>
        <taxon>Alkaliphilus</taxon>
    </lineage>
</organism>
<dbReference type="OrthoDB" id="9804747at2"/>
<dbReference type="Gene3D" id="1.10.3210.10">
    <property type="entry name" value="Hypothetical protein af1432"/>
    <property type="match status" value="1"/>
</dbReference>
<dbReference type="AlphaFoldDB" id="A6TL63"/>
<protein>
    <submittedName>
        <fullName evidence="2">Metal dependent phosphohydrolase</fullName>
    </submittedName>
</protein>
<dbReference type="PANTHER" id="PTHR43155:SF2">
    <property type="entry name" value="CYCLIC DI-GMP PHOSPHODIESTERASE PA4108"/>
    <property type="match status" value="1"/>
</dbReference>
<evidence type="ECO:0000313" key="3">
    <source>
        <dbReference type="Proteomes" id="UP000001572"/>
    </source>
</evidence>
<name>A6TL63_ALKMQ</name>
<dbReference type="KEGG" id="amt:Amet_0706"/>
<accession>A6TL63</accession>
<keyword evidence="2" id="KW-0378">Hydrolase</keyword>
<keyword evidence="3" id="KW-1185">Reference proteome</keyword>
<dbReference type="Pfam" id="PF13487">
    <property type="entry name" value="HD_5"/>
    <property type="match status" value="1"/>
</dbReference>
<evidence type="ECO:0000259" key="1">
    <source>
        <dbReference type="PROSITE" id="PS51832"/>
    </source>
</evidence>
<dbReference type="PANTHER" id="PTHR43155">
    <property type="entry name" value="CYCLIC DI-GMP PHOSPHODIESTERASE PA4108-RELATED"/>
    <property type="match status" value="1"/>
</dbReference>
<reference evidence="3" key="1">
    <citation type="journal article" date="2016" name="Genome Announc.">
        <title>Complete genome sequence of Alkaliphilus metalliredigens strain QYMF, an alkaliphilic and metal-reducing bacterium isolated from borax-contaminated leachate ponds.</title>
        <authorList>
            <person name="Hwang C."/>
            <person name="Copeland A."/>
            <person name="Lucas S."/>
            <person name="Lapidus A."/>
            <person name="Barry K."/>
            <person name="Detter J.C."/>
            <person name="Glavina Del Rio T."/>
            <person name="Hammon N."/>
            <person name="Israni S."/>
            <person name="Dalin E."/>
            <person name="Tice H."/>
            <person name="Pitluck S."/>
            <person name="Chertkov O."/>
            <person name="Brettin T."/>
            <person name="Bruce D."/>
            <person name="Han C."/>
            <person name="Schmutz J."/>
            <person name="Larimer F."/>
            <person name="Land M.L."/>
            <person name="Hauser L."/>
            <person name="Kyrpides N."/>
            <person name="Mikhailova N."/>
            <person name="Ye Q."/>
            <person name="Zhou J."/>
            <person name="Richardson P."/>
            <person name="Fields M.W."/>
        </authorList>
    </citation>
    <scope>NUCLEOTIDE SEQUENCE [LARGE SCALE GENOMIC DNA]</scope>
    <source>
        <strain evidence="3">QYMF</strain>
    </source>
</reference>
<dbReference type="STRING" id="293826.Amet_0706"/>
<dbReference type="eggNOG" id="COG2206">
    <property type="taxonomic scope" value="Bacteria"/>
</dbReference>
<dbReference type="SUPFAM" id="SSF109604">
    <property type="entry name" value="HD-domain/PDEase-like"/>
    <property type="match status" value="1"/>
</dbReference>
<dbReference type="Proteomes" id="UP000001572">
    <property type="component" value="Chromosome"/>
</dbReference>
<dbReference type="GO" id="GO:0016787">
    <property type="term" value="F:hydrolase activity"/>
    <property type="evidence" value="ECO:0007669"/>
    <property type="project" value="UniProtKB-KW"/>
</dbReference>
<dbReference type="HOGENOM" id="CLU_000445_92_1_9"/>
<dbReference type="SMART" id="SM00471">
    <property type="entry name" value="HDc"/>
    <property type="match status" value="1"/>
</dbReference>
<sequence>MRYVPIEYVTEGSFLAQPLLSPSGQVLLSRGARLTPGIVDKIKRAGFYSIYILDNISDQEIEDIIRPEVRQRAISTFRQLALVAGRDGKQTKGQQREMEKNIVDLNQLMKSVVDDIFNQKDLVMNLIDIKNIDSYTYSHSVNVMLHAVLLGVGMDLNRNQIYDLAAGSMLHDIGKIFVPEDILKKPGALSQEEYKIIQEHTNRGFSFLKEHTELSAVARIVSLQHQERVDGTGYPFKLKDKEIHTFSKITAVADVYDALISNRHYRRALPVNEALEYIMGSGGSLFDIKMVKAFVQKVNPYPIGTLVKLSNSLKGVVEDVNSPFYLRPIVKILRENGQEVKPWLSDLTKEYTLVIEDIIYEL</sequence>
<gene>
    <name evidence="2" type="ordered locus">Amet_0706</name>
</gene>
<dbReference type="CDD" id="cd00077">
    <property type="entry name" value="HDc"/>
    <property type="match status" value="1"/>
</dbReference>
<dbReference type="EMBL" id="CP000724">
    <property type="protein sequence ID" value="ABR46931.1"/>
    <property type="molecule type" value="Genomic_DNA"/>
</dbReference>
<proteinExistence type="predicted"/>
<dbReference type="PROSITE" id="PS51832">
    <property type="entry name" value="HD_GYP"/>
    <property type="match status" value="1"/>
</dbReference>
<dbReference type="InterPro" id="IPR003607">
    <property type="entry name" value="HD/PDEase_dom"/>
</dbReference>